<keyword evidence="1" id="KW-0812">Transmembrane</keyword>
<proteinExistence type="predicted"/>
<reference evidence="2 3" key="1">
    <citation type="submission" date="2022-06" db="EMBL/GenBank/DDBJ databases">
        <title>Isolation of gut microbiota from human fecal samples.</title>
        <authorList>
            <person name="Pamer E.G."/>
            <person name="Barat B."/>
            <person name="Waligurski E."/>
            <person name="Medina S."/>
            <person name="Paddock L."/>
            <person name="Mostad J."/>
        </authorList>
    </citation>
    <scope>NUCLEOTIDE SEQUENCE [LARGE SCALE GENOMIC DNA]</scope>
    <source>
        <strain evidence="2 3">DFI.7.95</strain>
    </source>
</reference>
<accession>A0ABT1SBN4</accession>
<keyword evidence="3" id="KW-1185">Reference proteome</keyword>
<sequence length="176" mass="20510">MKIRKSYLLLLIIIATAILLAFYLYNKGTNSKMTIRKFFDEKSALYENHEDILTALFSEAGNNFEGMGVSAEEIAESTDIFLENFKPLLSKRVYDGLVASRYLIDSNLVSGKFDKSKIDIIRWEKISKDKTNAKYLVEYIEKLYSNEKIIEEYTNISEFKLEYIDGKWIITSIYPY</sequence>
<dbReference type="EMBL" id="JANGAC010000006">
    <property type="protein sequence ID" value="MCQ4923387.1"/>
    <property type="molecule type" value="Genomic_DNA"/>
</dbReference>
<organism evidence="2 3">
    <name type="scientific">Tissierella carlieri</name>
    <dbReference type="NCBI Taxonomy" id="689904"/>
    <lineage>
        <taxon>Bacteria</taxon>
        <taxon>Bacillati</taxon>
        <taxon>Bacillota</taxon>
        <taxon>Tissierellia</taxon>
        <taxon>Tissierellales</taxon>
        <taxon>Tissierellaceae</taxon>
        <taxon>Tissierella</taxon>
    </lineage>
</organism>
<name>A0ABT1SBN4_9FIRM</name>
<keyword evidence="1" id="KW-1133">Transmembrane helix</keyword>
<protein>
    <submittedName>
        <fullName evidence="2">Uncharacterized protein</fullName>
    </submittedName>
</protein>
<evidence type="ECO:0000256" key="1">
    <source>
        <dbReference type="SAM" id="Phobius"/>
    </source>
</evidence>
<dbReference type="RefSeq" id="WP_256311383.1">
    <property type="nucleotide sequence ID" value="NZ_JANGAC010000006.1"/>
</dbReference>
<gene>
    <name evidence="2" type="ORF">NE686_09845</name>
</gene>
<dbReference type="Proteomes" id="UP001524478">
    <property type="component" value="Unassembled WGS sequence"/>
</dbReference>
<comment type="caution">
    <text evidence="2">The sequence shown here is derived from an EMBL/GenBank/DDBJ whole genome shotgun (WGS) entry which is preliminary data.</text>
</comment>
<evidence type="ECO:0000313" key="2">
    <source>
        <dbReference type="EMBL" id="MCQ4923387.1"/>
    </source>
</evidence>
<feature type="transmembrane region" description="Helical" evidence="1">
    <location>
        <begin position="7"/>
        <end position="25"/>
    </location>
</feature>
<evidence type="ECO:0000313" key="3">
    <source>
        <dbReference type="Proteomes" id="UP001524478"/>
    </source>
</evidence>
<keyword evidence="1" id="KW-0472">Membrane</keyword>